<organism evidence="6 7">
    <name type="scientific">Nocardiopsis aegyptia</name>
    <dbReference type="NCBI Taxonomy" id="220378"/>
    <lineage>
        <taxon>Bacteria</taxon>
        <taxon>Bacillati</taxon>
        <taxon>Actinomycetota</taxon>
        <taxon>Actinomycetes</taxon>
        <taxon>Streptosporangiales</taxon>
        <taxon>Nocardiopsidaceae</taxon>
        <taxon>Nocardiopsis</taxon>
    </lineage>
</organism>
<evidence type="ECO:0000256" key="1">
    <source>
        <dbReference type="ARBA" id="ARBA00010088"/>
    </source>
</evidence>
<dbReference type="PANTHER" id="PTHR43248:SF29">
    <property type="entry name" value="TRIPEPTIDYL AMINOPEPTIDASE"/>
    <property type="match status" value="1"/>
</dbReference>
<evidence type="ECO:0000256" key="3">
    <source>
        <dbReference type="ARBA" id="ARBA00022801"/>
    </source>
</evidence>
<dbReference type="InterPro" id="IPR029058">
    <property type="entry name" value="AB_hydrolase_fold"/>
</dbReference>
<dbReference type="InterPro" id="IPR051601">
    <property type="entry name" value="Serine_prot/Carboxylest_S33"/>
</dbReference>
<dbReference type="PANTHER" id="PTHR43248">
    <property type="entry name" value="2-SUCCINYL-6-HYDROXY-2,4-CYCLOHEXADIENE-1-CARBOXYLATE SYNTHASE"/>
    <property type="match status" value="1"/>
</dbReference>
<dbReference type="RefSeq" id="WP_179828055.1">
    <property type="nucleotide sequence ID" value="NZ_JACCFS010000001.1"/>
</dbReference>
<proteinExistence type="inferred from homology"/>
<evidence type="ECO:0000256" key="4">
    <source>
        <dbReference type="SAM" id="SignalP"/>
    </source>
</evidence>
<feature type="chain" id="PRO_5039554670" evidence="4">
    <location>
        <begin position="23"/>
        <end position="540"/>
    </location>
</feature>
<evidence type="ECO:0000313" key="7">
    <source>
        <dbReference type="Proteomes" id="UP000572051"/>
    </source>
</evidence>
<gene>
    <name evidence="6" type="ORF">HNR10_005262</name>
</gene>
<feature type="domain" description="Peptidase S33 tripeptidyl aminopeptidase-like C-terminal" evidence="5">
    <location>
        <begin position="443"/>
        <end position="536"/>
    </location>
</feature>
<dbReference type="SUPFAM" id="SSF53474">
    <property type="entry name" value="alpha/beta-Hydrolases"/>
    <property type="match status" value="1"/>
</dbReference>
<evidence type="ECO:0000313" key="6">
    <source>
        <dbReference type="EMBL" id="NYJ37381.1"/>
    </source>
</evidence>
<dbReference type="InterPro" id="IPR013595">
    <property type="entry name" value="Pept_S33_TAP-like_C"/>
</dbReference>
<dbReference type="EMBL" id="JACCFS010000001">
    <property type="protein sequence ID" value="NYJ37381.1"/>
    <property type="molecule type" value="Genomic_DNA"/>
</dbReference>
<evidence type="ECO:0000256" key="2">
    <source>
        <dbReference type="ARBA" id="ARBA00022729"/>
    </source>
</evidence>
<dbReference type="Proteomes" id="UP000572051">
    <property type="component" value="Unassembled WGS sequence"/>
</dbReference>
<name>A0A7Z0JCM0_9ACTN</name>
<keyword evidence="2 4" id="KW-0732">Signal</keyword>
<comment type="similarity">
    <text evidence="1">Belongs to the peptidase S33 family.</text>
</comment>
<keyword evidence="7" id="KW-1185">Reference proteome</keyword>
<protein>
    <submittedName>
        <fullName evidence="6">Pimeloyl-ACP methyl ester carboxylesterase</fullName>
    </submittedName>
</protein>
<sequence>MRYGARALAAGLAMVVVSGCTAVLDLLPTAGGPSQAGSTDTPAEPERFAGQDVEWAACHTGEDLDAAVEEGGERDWLAALECGTVAVPLDYREPDGRTIDLHLVRAPATGDGERIGSLVINPGGPGVTGSEALFWETLSPRVRASFDLVSFDPRGVGESEGLECGNWDAIDQAMVTMAGTEPEDLVPEQLAPLEEAAREYADACADTAGEDFLRNIGTVNVVRDLDIIRDALGDDALTFLGFSYGTYVGALYAETFPHHTRALVLDGAVETDHSNAESAYEQAVGFQEAWEFFVEYCVSDMAECPFDSLGGAEADMDEVLARLDADPPMVDEQPVASGDFSWMVMMALYDEFLWEDIAQAVLAVQREDDEAIDTWFPDLYDYAFETAGTAAAPRADEDAPVDDTAAMTAINCADRDDPEDIEAYREATVREAEATPHFGGGVWAVVPCAYWTETEEAPTGFTAPDAPPIVVVGTLGDPATPYVWAQELAEQLETASLVTYEGGGHTIYGYGISACVDDAVDDYLIDLTVPEEGLSCPGEL</sequence>
<keyword evidence="3" id="KW-0378">Hydrolase</keyword>
<reference evidence="6 7" key="1">
    <citation type="submission" date="2020-07" db="EMBL/GenBank/DDBJ databases">
        <title>Sequencing the genomes of 1000 actinobacteria strains.</title>
        <authorList>
            <person name="Klenk H.-P."/>
        </authorList>
    </citation>
    <scope>NUCLEOTIDE SEQUENCE [LARGE SCALE GENOMIC DNA]</scope>
    <source>
        <strain evidence="6 7">DSM 44442</strain>
    </source>
</reference>
<dbReference type="Gene3D" id="3.40.50.1820">
    <property type="entry name" value="alpha/beta hydrolase"/>
    <property type="match status" value="1"/>
</dbReference>
<accession>A0A7Z0JCM0</accession>
<dbReference type="GO" id="GO:0016787">
    <property type="term" value="F:hydrolase activity"/>
    <property type="evidence" value="ECO:0007669"/>
    <property type="project" value="UniProtKB-KW"/>
</dbReference>
<feature type="signal peptide" evidence="4">
    <location>
        <begin position="1"/>
        <end position="22"/>
    </location>
</feature>
<dbReference type="Pfam" id="PF08386">
    <property type="entry name" value="Abhydrolase_4"/>
    <property type="match status" value="1"/>
</dbReference>
<comment type="caution">
    <text evidence="6">The sequence shown here is derived from an EMBL/GenBank/DDBJ whole genome shotgun (WGS) entry which is preliminary data.</text>
</comment>
<evidence type="ECO:0000259" key="5">
    <source>
        <dbReference type="Pfam" id="PF08386"/>
    </source>
</evidence>
<dbReference type="PROSITE" id="PS51257">
    <property type="entry name" value="PROKAR_LIPOPROTEIN"/>
    <property type="match status" value="1"/>
</dbReference>
<dbReference type="AlphaFoldDB" id="A0A7Z0JCM0"/>